<evidence type="ECO:0000256" key="2">
    <source>
        <dbReference type="ARBA" id="ARBA00022679"/>
    </source>
</evidence>
<dbReference type="Proteomes" id="UP000076532">
    <property type="component" value="Unassembled WGS sequence"/>
</dbReference>
<keyword evidence="1 9" id="KW-0963">Cytoplasm</keyword>
<evidence type="ECO:0000313" key="10">
    <source>
        <dbReference type="EMBL" id="KZP08820.1"/>
    </source>
</evidence>
<sequence>MAPMFDKKNVLVIYVLGGPGAGKGTQCGKLVEEYGFCHLSAGDLLRAEQQREGSIHSELIRTVIREGRIVPTEITIKLLEHAMSAALKENRNGVGWSDGKSRFLIDGFPRKMDQALKFDDEVCTPSLVLVYQTTEEVMLKRLMKRGESSGRDDDNAETIKKRFVTDKEMTMPVINYYAAKGIVAEIDSTSSAEEVHENAREVVEKTLAAQEASS</sequence>
<feature type="binding site" evidence="9">
    <location>
        <begin position="68"/>
        <end position="70"/>
    </location>
    <ligand>
        <name>a ribonucleoside 5'-phosphate</name>
        <dbReference type="ChEBI" id="CHEBI:58043"/>
    </ligand>
</feature>
<dbReference type="InterPro" id="IPR006266">
    <property type="entry name" value="UMP_CMP_kinase"/>
</dbReference>
<feature type="binding site" evidence="9">
    <location>
        <position position="190"/>
    </location>
    <ligand>
        <name>ATP</name>
        <dbReference type="ChEBI" id="CHEBI:30616"/>
    </ligand>
</feature>
<dbReference type="PANTHER" id="PTHR23359">
    <property type="entry name" value="NUCLEOTIDE KINASE"/>
    <property type="match status" value="1"/>
</dbReference>
<comment type="catalytic activity">
    <reaction evidence="8 9">
        <text>UMP + ATP = UDP + ADP</text>
        <dbReference type="Rhea" id="RHEA:24400"/>
        <dbReference type="ChEBI" id="CHEBI:30616"/>
        <dbReference type="ChEBI" id="CHEBI:57865"/>
        <dbReference type="ChEBI" id="CHEBI:58223"/>
        <dbReference type="ChEBI" id="CHEBI:456216"/>
        <dbReference type="EC" id="2.7.4.14"/>
    </reaction>
</comment>
<dbReference type="InterPro" id="IPR033690">
    <property type="entry name" value="Adenylat_kinase_CS"/>
</dbReference>
<feature type="binding site" evidence="9">
    <location>
        <position position="151"/>
    </location>
    <ligand>
        <name>a ribonucleoside 5'-phosphate</name>
        <dbReference type="ChEBI" id="CHEBI:58043"/>
    </ligand>
</feature>
<evidence type="ECO:0000256" key="3">
    <source>
        <dbReference type="ARBA" id="ARBA00022741"/>
    </source>
</evidence>
<evidence type="ECO:0000256" key="4">
    <source>
        <dbReference type="ARBA" id="ARBA00022777"/>
    </source>
</evidence>
<dbReference type="Gene3D" id="3.40.50.300">
    <property type="entry name" value="P-loop containing nucleotide triphosphate hydrolases"/>
    <property type="match status" value="1"/>
</dbReference>
<feature type="binding site" evidence="9">
    <location>
        <begin position="20"/>
        <end position="25"/>
    </location>
    <ligand>
        <name>ATP</name>
        <dbReference type="ChEBI" id="CHEBI:30616"/>
    </ligand>
</feature>
<organism evidence="10 11">
    <name type="scientific">Athelia psychrophila</name>
    <dbReference type="NCBI Taxonomy" id="1759441"/>
    <lineage>
        <taxon>Eukaryota</taxon>
        <taxon>Fungi</taxon>
        <taxon>Dikarya</taxon>
        <taxon>Basidiomycota</taxon>
        <taxon>Agaricomycotina</taxon>
        <taxon>Agaricomycetes</taxon>
        <taxon>Agaricomycetidae</taxon>
        <taxon>Atheliales</taxon>
        <taxon>Atheliaceae</taxon>
        <taxon>Athelia</taxon>
    </lineage>
</organism>
<dbReference type="HAMAP" id="MF_03172">
    <property type="entry name" value="Adenylate_kinase_UMP_CMP_kin"/>
    <property type="match status" value="1"/>
</dbReference>
<dbReference type="EC" id="2.7.4.14" evidence="9"/>
<keyword evidence="3 9" id="KW-0547">Nucleotide-binding</keyword>
<dbReference type="Pfam" id="PF00406">
    <property type="entry name" value="ADK"/>
    <property type="match status" value="1"/>
</dbReference>
<comment type="cofactor">
    <cofactor evidence="9">
        <name>Mg(2+)</name>
        <dbReference type="ChEBI" id="CHEBI:18420"/>
    </cofactor>
    <text evidence="9">Binds 1 Mg(2+) ion per monomer.</text>
</comment>
<comment type="similarity">
    <text evidence="9">Belongs to the adenylate kinase family. UMP-CMP kinase subfamily.</text>
</comment>
<dbReference type="CDD" id="cd01428">
    <property type="entry name" value="ADK"/>
    <property type="match status" value="1"/>
</dbReference>
<protein>
    <recommendedName>
        <fullName evidence="9">Uridylate kinase</fullName>
        <shortName evidence="9">UK</shortName>
        <ecNumber evidence="9">2.7.4.14</ecNumber>
    </recommendedName>
    <alternativeName>
        <fullName evidence="9">ATP:UMP phosphotransferase</fullName>
    </alternativeName>
    <alternativeName>
        <fullName evidence="9">Deoxycytidylate kinase</fullName>
        <shortName evidence="9">CK</shortName>
        <shortName evidence="9">dCMP kinase</shortName>
    </alternativeName>
    <alternativeName>
        <fullName evidence="9">Uridine monophosphate kinase</fullName>
        <shortName evidence="9">UMP kinase</shortName>
        <shortName evidence="9">UMPK</shortName>
    </alternativeName>
</protein>
<evidence type="ECO:0000256" key="1">
    <source>
        <dbReference type="ARBA" id="ARBA00022490"/>
    </source>
</evidence>
<reference evidence="10 11" key="1">
    <citation type="journal article" date="2016" name="Mol. Biol. Evol.">
        <title>Comparative Genomics of Early-Diverging Mushroom-Forming Fungi Provides Insights into the Origins of Lignocellulose Decay Capabilities.</title>
        <authorList>
            <person name="Nagy L.G."/>
            <person name="Riley R."/>
            <person name="Tritt A."/>
            <person name="Adam C."/>
            <person name="Daum C."/>
            <person name="Floudas D."/>
            <person name="Sun H."/>
            <person name="Yadav J.S."/>
            <person name="Pangilinan J."/>
            <person name="Larsson K.H."/>
            <person name="Matsuura K."/>
            <person name="Barry K."/>
            <person name="Labutti K."/>
            <person name="Kuo R."/>
            <person name="Ohm R.A."/>
            <person name="Bhattacharya S.S."/>
            <person name="Shirouzu T."/>
            <person name="Yoshinaga Y."/>
            <person name="Martin F.M."/>
            <person name="Grigoriev I.V."/>
            <person name="Hibbett D.S."/>
        </authorList>
    </citation>
    <scope>NUCLEOTIDE SEQUENCE [LARGE SCALE GENOMIC DNA]</scope>
    <source>
        <strain evidence="10 11">CBS 109695</strain>
    </source>
</reference>
<dbReference type="EMBL" id="KV417713">
    <property type="protein sequence ID" value="KZP08820.1"/>
    <property type="molecule type" value="Genomic_DNA"/>
</dbReference>
<keyword evidence="11" id="KW-1185">Reference proteome</keyword>
<feature type="binding site" evidence="9">
    <location>
        <position position="46"/>
    </location>
    <ligand>
        <name>a ribonucleoside 5'-phosphate</name>
        <dbReference type="ChEBI" id="CHEBI:58043"/>
    </ligand>
</feature>
<dbReference type="HAMAP" id="MF_00235">
    <property type="entry name" value="Adenylate_kinase_Adk"/>
    <property type="match status" value="1"/>
</dbReference>
<comment type="domain">
    <text evidence="9">Consists of three domains, a large central CORE domain and two small peripheral domains, NMPbind and LID, which undergo movements during catalysis. The LID domain closes over the site of phosphoryl transfer upon ATP binding. Assembling and dissambling the active center during each catalytic cycle provides an effective means to prevent ATP hydrolysis.</text>
</comment>
<evidence type="ECO:0000256" key="8">
    <source>
        <dbReference type="ARBA" id="ARBA00048116"/>
    </source>
</evidence>
<dbReference type="GO" id="GO:0006207">
    <property type="term" value="P:'de novo' pyrimidine nucleobase biosynthetic process"/>
    <property type="evidence" value="ECO:0007669"/>
    <property type="project" value="InterPro"/>
</dbReference>
<dbReference type="AlphaFoldDB" id="A0A165XRJ6"/>
<comment type="subunit">
    <text evidence="9">Monomer.</text>
</comment>
<keyword evidence="4 9" id="KW-0418">Kinase</keyword>
<proteinExistence type="inferred from homology"/>
<dbReference type="PRINTS" id="PR00094">
    <property type="entry name" value="ADENYLTKNASE"/>
</dbReference>
<dbReference type="GO" id="GO:0033862">
    <property type="term" value="F:UMP kinase activity"/>
    <property type="evidence" value="ECO:0007669"/>
    <property type="project" value="RHEA"/>
</dbReference>
<gene>
    <name evidence="10" type="ORF">FIBSPDRAFT_802598</name>
</gene>
<dbReference type="PROSITE" id="PS00113">
    <property type="entry name" value="ADENYLATE_KINASE"/>
    <property type="match status" value="1"/>
</dbReference>
<evidence type="ECO:0000313" key="11">
    <source>
        <dbReference type="Proteomes" id="UP000076532"/>
    </source>
</evidence>
<feature type="region of interest" description="NMPbind" evidence="9">
    <location>
        <begin position="40"/>
        <end position="70"/>
    </location>
</feature>
<dbReference type="GO" id="GO:0006221">
    <property type="term" value="P:pyrimidine nucleotide biosynthetic process"/>
    <property type="evidence" value="ECO:0007669"/>
    <property type="project" value="UniProtKB-UniRule"/>
</dbReference>
<dbReference type="GO" id="GO:0005634">
    <property type="term" value="C:nucleus"/>
    <property type="evidence" value="ECO:0007669"/>
    <property type="project" value="UniProtKB-SubCell"/>
</dbReference>
<dbReference type="OrthoDB" id="442176at2759"/>
<evidence type="ECO:0000256" key="9">
    <source>
        <dbReference type="HAMAP-Rule" id="MF_03172"/>
    </source>
</evidence>
<comment type="subcellular location">
    <subcellularLocation>
        <location evidence="9">Cytoplasm</location>
    </subcellularLocation>
    <subcellularLocation>
        <location evidence="9">Nucleus</location>
    </subcellularLocation>
    <text evidence="9">Predominantly cytoplasmic.</text>
</comment>
<name>A0A165XRJ6_9AGAM</name>
<keyword evidence="6 9" id="KW-0665">Pyrimidine biosynthesis</keyword>
<accession>A0A165XRJ6</accession>
<comment type="function">
    <text evidence="9">Catalyzes the phosphorylation of pyrimidine nucleoside monophosphates at the expense of ATP. Plays an important role in de novo pyrimidine nucleotide biosynthesis. Has preference for UMP and dUMP as phosphate acceptors, but can also use CMP, dCMP and AMP.</text>
</comment>
<keyword evidence="2 9" id="KW-0808">Transferase</keyword>
<keyword evidence="5 9" id="KW-0067">ATP-binding</keyword>
<feature type="binding site" evidence="9">
    <location>
        <position position="114"/>
    </location>
    <ligand>
        <name>a ribonucleoside 5'-phosphate</name>
        <dbReference type="ChEBI" id="CHEBI:58043"/>
    </ligand>
</feature>
<dbReference type="GO" id="GO:0005524">
    <property type="term" value="F:ATP binding"/>
    <property type="evidence" value="ECO:0007669"/>
    <property type="project" value="UniProtKB-KW"/>
</dbReference>
<dbReference type="SUPFAM" id="SSF52540">
    <property type="entry name" value="P-loop containing nucleoside triphosphate hydrolases"/>
    <property type="match status" value="1"/>
</dbReference>
<feature type="binding site" evidence="9">
    <location>
        <position position="145"/>
    </location>
    <ligand>
        <name>ATP</name>
        <dbReference type="ChEBI" id="CHEBI:30616"/>
    </ligand>
</feature>
<feature type="binding site" evidence="9">
    <location>
        <position position="162"/>
    </location>
    <ligand>
        <name>a ribonucleoside 5'-phosphate</name>
        <dbReference type="ChEBI" id="CHEBI:58043"/>
    </ligand>
</feature>
<dbReference type="GO" id="GO:0005737">
    <property type="term" value="C:cytoplasm"/>
    <property type="evidence" value="ECO:0007669"/>
    <property type="project" value="UniProtKB-SubCell"/>
</dbReference>
<evidence type="ECO:0000256" key="6">
    <source>
        <dbReference type="ARBA" id="ARBA00022975"/>
    </source>
</evidence>
<keyword evidence="7 9" id="KW-0539">Nucleus</keyword>
<dbReference type="InterPro" id="IPR027417">
    <property type="entry name" value="P-loop_NTPase"/>
</dbReference>
<dbReference type="InterPro" id="IPR000850">
    <property type="entry name" value="Adenylat/UMP-CMP_kin"/>
</dbReference>
<dbReference type="STRING" id="436010.A0A165XRJ6"/>
<evidence type="ECO:0000256" key="7">
    <source>
        <dbReference type="ARBA" id="ARBA00023242"/>
    </source>
</evidence>
<evidence type="ECO:0000256" key="5">
    <source>
        <dbReference type="ARBA" id="ARBA00022840"/>
    </source>
</evidence>
<feature type="region of interest" description="LID" evidence="9">
    <location>
        <begin position="144"/>
        <end position="154"/>
    </location>
</feature>
<feature type="binding site" evidence="9">
    <location>
        <begin position="107"/>
        <end position="110"/>
    </location>
    <ligand>
        <name>a ribonucleoside 5'-phosphate</name>
        <dbReference type="ChEBI" id="CHEBI:58043"/>
    </ligand>
</feature>